<gene>
    <name evidence="4" type="ORF">Cgig2_025306</name>
</gene>
<evidence type="ECO:0000313" key="4">
    <source>
        <dbReference type="EMBL" id="KAJ8425288.1"/>
    </source>
</evidence>
<protein>
    <recommendedName>
        <fullName evidence="3">Splicing factor cactin central domain-containing protein</fullName>
    </recommendedName>
</protein>
<keyword evidence="5" id="KW-1185">Reference proteome</keyword>
<feature type="coiled-coil region" evidence="1">
    <location>
        <begin position="159"/>
        <end position="203"/>
    </location>
</feature>
<dbReference type="Proteomes" id="UP001153076">
    <property type="component" value="Unassembled WGS sequence"/>
</dbReference>
<dbReference type="InterPro" id="IPR018816">
    <property type="entry name" value="Cactin_central"/>
</dbReference>
<dbReference type="PANTHER" id="PTHR21737:SF4">
    <property type="entry name" value="SPLICING FACTOR CACTIN"/>
    <property type="match status" value="1"/>
</dbReference>
<feature type="domain" description="Splicing factor cactin central" evidence="3">
    <location>
        <begin position="195"/>
        <end position="260"/>
    </location>
</feature>
<dbReference type="PANTHER" id="PTHR21737">
    <property type="entry name" value="POLYGLUTAMINE BINDING PROTEIN 1/MARVEL MEMBRANE-ASSOCIATING DOMAIN CONTAINING 3"/>
    <property type="match status" value="1"/>
</dbReference>
<dbReference type="AlphaFoldDB" id="A0A9Q1GVE3"/>
<dbReference type="GO" id="GO:0045292">
    <property type="term" value="P:mRNA cis splicing, via spliceosome"/>
    <property type="evidence" value="ECO:0007669"/>
    <property type="project" value="TreeGrafter"/>
</dbReference>
<accession>A0A9Q1GVE3</accession>
<evidence type="ECO:0000313" key="5">
    <source>
        <dbReference type="Proteomes" id="UP001153076"/>
    </source>
</evidence>
<feature type="compositionally biased region" description="Basic residues" evidence="2">
    <location>
        <begin position="53"/>
        <end position="68"/>
    </location>
</feature>
<evidence type="ECO:0000259" key="3">
    <source>
        <dbReference type="Pfam" id="PF10312"/>
    </source>
</evidence>
<comment type="caution">
    <text evidence="4">The sequence shown here is derived from an EMBL/GenBank/DDBJ whole genome shotgun (WGS) entry which is preliminary data.</text>
</comment>
<feature type="region of interest" description="Disordered" evidence="2">
    <location>
        <begin position="1"/>
        <end position="88"/>
    </location>
</feature>
<feature type="compositionally biased region" description="Basic and acidic residues" evidence="2">
    <location>
        <begin position="74"/>
        <end position="88"/>
    </location>
</feature>
<dbReference type="EMBL" id="JAKOGI010001501">
    <property type="protein sequence ID" value="KAJ8425288.1"/>
    <property type="molecule type" value="Genomic_DNA"/>
</dbReference>
<dbReference type="OrthoDB" id="1725325at2759"/>
<feature type="compositionally biased region" description="Basic and acidic residues" evidence="2">
    <location>
        <begin position="1"/>
        <end position="17"/>
    </location>
</feature>
<dbReference type="GO" id="GO:0005737">
    <property type="term" value="C:cytoplasm"/>
    <property type="evidence" value="ECO:0007669"/>
    <property type="project" value="TreeGrafter"/>
</dbReference>
<feature type="compositionally biased region" description="Low complexity" evidence="2">
    <location>
        <begin position="30"/>
        <end position="49"/>
    </location>
</feature>
<evidence type="ECO:0000256" key="2">
    <source>
        <dbReference type="SAM" id="MobiDB-lite"/>
    </source>
</evidence>
<organism evidence="4 5">
    <name type="scientific">Carnegiea gigantea</name>
    <dbReference type="NCBI Taxonomy" id="171969"/>
    <lineage>
        <taxon>Eukaryota</taxon>
        <taxon>Viridiplantae</taxon>
        <taxon>Streptophyta</taxon>
        <taxon>Embryophyta</taxon>
        <taxon>Tracheophyta</taxon>
        <taxon>Spermatophyta</taxon>
        <taxon>Magnoliopsida</taxon>
        <taxon>eudicotyledons</taxon>
        <taxon>Gunneridae</taxon>
        <taxon>Pentapetalae</taxon>
        <taxon>Caryophyllales</taxon>
        <taxon>Cactineae</taxon>
        <taxon>Cactaceae</taxon>
        <taxon>Cactoideae</taxon>
        <taxon>Echinocereeae</taxon>
        <taxon>Carnegiea</taxon>
    </lineage>
</organism>
<dbReference type="GO" id="GO:0005681">
    <property type="term" value="C:spliceosomal complex"/>
    <property type="evidence" value="ECO:0007669"/>
    <property type="project" value="TreeGrafter"/>
</dbReference>
<reference evidence="4" key="1">
    <citation type="submission" date="2022-04" db="EMBL/GenBank/DDBJ databases">
        <title>Carnegiea gigantea Genome sequencing and assembly v2.</title>
        <authorList>
            <person name="Copetti D."/>
            <person name="Sanderson M.J."/>
            <person name="Burquez A."/>
            <person name="Wojciechowski M.F."/>
        </authorList>
    </citation>
    <scope>NUCLEOTIDE SEQUENCE</scope>
    <source>
        <strain evidence="4">SGP5-SGP5p</strain>
        <tissue evidence="4">Aerial part</tissue>
    </source>
</reference>
<proteinExistence type="predicted"/>
<keyword evidence="1" id="KW-0175">Coiled coil</keyword>
<evidence type="ECO:0000256" key="1">
    <source>
        <dbReference type="SAM" id="Coils"/>
    </source>
</evidence>
<sequence length="269" mass="31928">MGRHEKSSSNSKRDRSSSSRQRHRRRPDSGAESESESGSPSKSDYTSDSSPDRRRRRNRHRSSRRRRSSSPDSCSERDRRKSKRKITDEEIKEYLAKKAQKKAMRVAKKLKTQTVSGYSNDSNPFGDSNLNEKFVWRKKIERDVQQGVLLDEYSVRAEKKKQRERMAEIEKVKKRREERALEKAQREEEMMMLQRERARAEADDFEKKEEEFHFDQSKVRSRIRLLEGRTKPIDVLTKYLDESDEFDIELDEPYMVFKSKMPVSVAIIL</sequence>
<name>A0A9Q1GVE3_9CARY</name>
<dbReference type="Pfam" id="PF10312">
    <property type="entry name" value="Cactin_mid"/>
    <property type="match status" value="1"/>
</dbReference>